<dbReference type="EMBL" id="QAYG01000007">
    <property type="protein sequence ID" value="PTW59330.1"/>
    <property type="molecule type" value="Genomic_DNA"/>
</dbReference>
<name>A0A2T5V6F4_9HYPH</name>
<dbReference type="AlphaFoldDB" id="A0A2T5V6F4"/>
<organism evidence="1 2">
    <name type="scientific">Breoghania corrubedonensis</name>
    <dbReference type="NCBI Taxonomy" id="665038"/>
    <lineage>
        <taxon>Bacteria</taxon>
        <taxon>Pseudomonadati</taxon>
        <taxon>Pseudomonadota</taxon>
        <taxon>Alphaproteobacteria</taxon>
        <taxon>Hyphomicrobiales</taxon>
        <taxon>Stappiaceae</taxon>
        <taxon>Breoghania</taxon>
    </lineage>
</organism>
<accession>A0A2T5V6F4</accession>
<gene>
    <name evidence="1" type="ORF">C8N35_10743</name>
</gene>
<protein>
    <recommendedName>
        <fullName evidence="3">FlgN protein</fullName>
    </recommendedName>
</protein>
<dbReference type="Proteomes" id="UP000244081">
    <property type="component" value="Unassembled WGS sequence"/>
</dbReference>
<comment type="caution">
    <text evidence="1">The sequence shown here is derived from an EMBL/GenBank/DDBJ whole genome shotgun (WGS) entry which is preliminary data.</text>
</comment>
<sequence>MPPRDPLLEALRQRMTELNAIRRIDGPARNRLALLVLRQSLAELRPALVARQEAVGEDLKRLHAATAATGSYARALAMTTNPPR</sequence>
<evidence type="ECO:0008006" key="3">
    <source>
        <dbReference type="Google" id="ProtNLM"/>
    </source>
</evidence>
<proteinExistence type="predicted"/>
<keyword evidence="2" id="KW-1185">Reference proteome</keyword>
<evidence type="ECO:0000313" key="1">
    <source>
        <dbReference type="EMBL" id="PTW59330.1"/>
    </source>
</evidence>
<reference evidence="1 2" key="1">
    <citation type="submission" date="2018-04" db="EMBL/GenBank/DDBJ databases">
        <title>Genomic Encyclopedia of Archaeal and Bacterial Type Strains, Phase II (KMG-II): from individual species to whole genera.</title>
        <authorList>
            <person name="Goeker M."/>
        </authorList>
    </citation>
    <scope>NUCLEOTIDE SEQUENCE [LARGE SCALE GENOMIC DNA]</scope>
    <source>
        <strain evidence="1 2">DSM 23382</strain>
    </source>
</reference>
<evidence type="ECO:0000313" key="2">
    <source>
        <dbReference type="Proteomes" id="UP000244081"/>
    </source>
</evidence>